<accession>A0A553PLX2</accession>
<evidence type="ECO:0000313" key="2">
    <source>
        <dbReference type="EMBL" id="TRY78682.1"/>
    </source>
</evidence>
<organism evidence="2 3">
    <name type="scientific">Tigriopus californicus</name>
    <name type="common">Marine copepod</name>
    <dbReference type="NCBI Taxonomy" id="6832"/>
    <lineage>
        <taxon>Eukaryota</taxon>
        <taxon>Metazoa</taxon>
        <taxon>Ecdysozoa</taxon>
        <taxon>Arthropoda</taxon>
        <taxon>Crustacea</taxon>
        <taxon>Multicrustacea</taxon>
        <taxon>Hexanauplia</taxon>
        <taxon>Copepoda</taxon>
        <taxon>Harpacticoida</taxon>
        <taxon>Harpacticidae</taxon>
        <taxon>Tigriopus</taxon>
    </lineage>
</organism>
<reference evidence="2 3" key="1">
    <citation type="journal article" date="2018" name="Nat. Ecol. Evol.">
        <title>Genomic signatures of mitonuclear coevolution across populations of Tigriopus californicus.</title>
        <authorList>
            <person name="Barreto F.S."/>
            <person name="Watson E.T."/>
            <person name="Lima T.G."/>
            <person name="Willett C.S."/>
            <person name="Edmands S."/>
            <person name="Li W."/>
            <person name="Burton R.S."/>
        </authorList>
    </citation>
    <scope>NUCLEOTIDE SEQUENCE [LARGE SCALE GENOMIC DNA]</scope>
    <source>
        <strain evidence="2 3">San Diego</strain>
    </source>
</reference>
<dbReference type="AlphaFoldDB" id="A0A553PLX2"/>
<feature type="signal peptide" evidence="1">
    <location>
        <begin position="1"/>
        <end position="18"/>
    </location>
</feature>
<evidence type="ECO:0000256" key="1">
    <source>
        <dbReference type="SAM" id="SignalP"/>
    </source>
</evidence>
<feature type="chain" id="PRO_5021942865" evidence="1">
    <location>
        <begin position="19"/>
        <end position="113"/>
    </location>
</feature>
<evidence type="ECO:0000313" key="3">
    <source>
        <dbReference type="Proteomes" id="UP000318571"/>
    </source>
</evidence>
<name>A0A553PLX2_TIGCA</name>
<keyword evidence="1" id="KW-0732">Signal</keyword>
<keyword evidence="3" id="KW-1185">Reference proteome</keyword>
<dbReference type="Proteomes" id="UP000318571">
    <property type="component" value="Chromosome 11"/>
</dbReference>
<gene>
    <name evidence="2" type="ORF">TCAL_06635</name>
</gene>
<protein>
    <submittedName>
        <fullName evidence="2">Uncharacterized protein</fullName>
    </submittedName>
</protein>
<comment type="caution">
    <text evidence="2">The sequence shown here is derived from an EMBL/GenBank/DDBJ whole genome shotgun (WGS) entry which is preliminary data.</text>
</comment>
<proteinExistence type="predicted"/>
<dbReference type="EMBL" id="VCGU01000003">
    <property type="protein sequence ID" value="TRY78682.1"/>
    <property type="molecule type" value="Genomic_DNA"/>
</dbReference>
<sequence>MKYILFILFYLHLTWTQGEELPSSSAQPLLIEALRSNHEIRRLTNELMGALGQYEVSSGRRHEDARGRGLCFRLFCVRDGDLFCERVCAFLGDHAAKVEIERQEQEWNKKTDQ</sequence>